<evidence type="ECO:0000313" key="2">
    <source>
        <dbReference type="EMBL" id="NYI93696.1"/>
    </source>
</evidence>
<dbReference type="Proteomes" id="UP000549616">
    <property type="component" value="Unassembled WGS sequence"/>
</dbReference>
<evidence type="ECO:0000313" key="3">
    <source>
        <dbReference type="Proteomes" id="UP000549616"/>
    </source>
</evidence>
<accession>A0A853BGN1</accession>
<sequence>MSGWAVTGLTGLVLLAACTPDDPATVASGQSTAAPAPSTAASTSPSPTDEDKAKQDALTAYRAMWEDFVQAGTTSDWQSPKLGNHATGLALTNLSRGLYADHYNGLVTKGQPILNPTVSSAEPAGDPVKIIVSDCGDSSNWLKYRADNGQLADDEPGGRHAINAIVEKQADGSWKVTDYGVHDAGTC</sequence>
<protein>
    <recommendedName>
        <fullName evidence="4">Secreted protein/lipoprotein</fullName>
    </recommendedName>
</protein>
<keyword evidence="3" id="KW-1185">Reference proteome</keyword>
<name>A0A853BGN1_9PSEU</name>
<comment type="caution">
    <text evidence="2">The sequence shown here is derived from an EMBL/GenBank/DDBJ whole genome shotgun (WGS) entry which is preliminary data.</text>
</comment>
<organism evidence="2 3">
    <name type="scientific">Amycolatopsis endophytica</name>
    <dbReference type="NCBI Taxonomy" id="860233"/>
    <lineage>
        <taxon>Bacteria</taxon>
        <taxon>Bacillati</taxon>
        <taxon>Actinomycetota</taxon>
        <taxon>Actinomycetes</taxon>
        <taxon>Pseudonocardiales</taxon>
        <taxon>Pseudonocardiaceae</taxon>
        <taxon>Amycolatopsis</taxon>
    </lineage>
</organism>
<gene>
    <name evidence="2" type="ORF">HNR02_007071</name>
</gene>
<proteinExistence type="predicted"/>
<evidence type="ECO:0008006" key="4">
    <source>
        <dbReference type="Google" id="ProtNLM"/>
    </source>
</evidence>
<reference evidence="2 3" key="1">
    <citation type="submission" date="2020-07" db="EMBL/GenBank/DDBJ databases">
        <title>Sequencing the genomes of 1000 actinobacteria strains.</title>
        <authorList>
            <person name="Klenk H.-P."/>
        </authorList>
    </citation>
    <scope>NUCLEOTIDE SEQUENCE [LARGE SCALE GENOMIC DNA]</scope>
    <source>
        <strain evidence="2 3">DSM 104006</strain>
    </source>
</reference>
<feature type="region of interest" description="Disordered" evidence="1">
    <location>
        <begin position="25"/>
        <end position="55"/>
    </location>
</feature>
<evidence type="ECO:0000256" key="1">
    <source>
        <dbReference type="SAM" id="MobiDB-lite"/>
    </source>
</evidence>
<feature type="compositionally biased region" description="Low complexity" evidence="1">
    <location>
        <begin position="31"/>
        <end position="47"/>
    </location>
</feature>
<dbReference type="RefSeq" id="WP_246339356.1">
    <property type="nucleotide sequence ID" value="NZ_JACCFK010000002.1"/>
</dbReference>
<dbReference type="AlphaFoldDB" id="A0A853BGN1"/>
<dbReference type="EMBL" id="JACCFK010000002">
    <property type="protein sequence ID" value="NYI93696.1"/>
    <property type="molecule type" value="Genomic_DNA"/>
</dbReference>